<evidence type="ECO:0000256" key="1">
    <source>
        <dbReference type="ARBA" id="ARBA00023122"/>
    </source>
</evidence>
<dbReference type="Proteomes" id="UP000886339">
    <property type="component" value="Unassembled WGS sequence"/>
</dbReference>
<evidence type="ECO:0000313" key="4">
    <source>
        <dbReference type="EMBL" id="HEC06691.1"/>
    </source>
</evidence>
<dbReference type="PROSITE" id="PS51371">
    <property type="entry name" value="CBS"/>
    <property type="match status" value="2"/>
</dbReference>
<dbReference type="Pfam" id="PF00571">
    <property type="entry name" value="CBS"/>
    <property type="match status" value="2"/>
</dbReference>
<reference evidence="4" key="1">
    <citation type="journal article" date="2020" name="mSystems">
        <title>Genome- and Community-Level Interaction Insights into Carbon Utilization and Element Cycling Functions of Hydrothermarchaeota in Hydrothermal Sediment.</title>
        <authorList>
            <person name="Zhou Z."/>
            <person name="Liu Y."/>
            <person name="Xu W."/>
            <person name="Pan J."/>
            <person name="Luo Z.H."/>
            <person name="Li M."/>
        </authorList>
    </citation>
    <scope>NUCLEOTIDE SEQUENCE [LARGE SCALE GENOMIC DNA]</scope>
    <source>
        <strain evidence="4">HyVt-458</strain>
    </source>
</reference>
<dbReference type="PANTHER" id="PTHR43080">
    <property type="entry name" value="CBS DOMAIN-CONTAINING PROTEIN CBSX3, MITOCHONDRIAL"/>
    <property type="match status" value="1"/>
</dbReference>
<feature type="domain" description="CBS" evidence="3">
    <location>
        <begin position="76"/>
        <end position="131"/>
    </location>
</feature>
<comment type="caution">
    <text evidence="4">The sequence shown here is derived from an EMBL/GenBank/DDBJ whole genome shotgun (WGS) entry which is preliminary data.</text>
</comment>
<keyword evidence="1 2" id="KW-0129">CBS domain</keyword>
<evidence type="ECO:0000256" key="2">
    <source>
        <dbReference type="PROSITE-ProRule" id="PRU00703"/>
    </source>
</evidence>
<protein>
    <submittedName>
        <fullName evidence="4">CBS domain-containing protein</fullName>
    </submittedName>
</protein>
<dbReference type="EMBL" id="DRLF01000265">
    <property type="protein sequence ID" value="HEC06691.1"/>
    <property type="molecule type" value="Genomic_DNA"/>
</dbReference>
<organism evidence="4">
    <name type="scientific">Thiolapillus brandeum</name>
    <dbReference type="NCBI Taxonomy" id="1076588"/>
    <lineage>
        <taxon>Bacteria</taxon>
        <taxon>Pseudomonadati</taxon>
        <taxon>Pseudomonadota</taxon>
        <taxon>Gammaproteobacteria</taxon>
        <taxon>Chromatiales</taxon>
        <taxon>Sedimenticolaceae</taxon>
        <taxon>Thiolapillus</taxon>
    </lineage>
</organism>
<dbReference type="PANTHER" id="PTHR43080:SF2">
    <property type="entry name" value="CBS DOMAIN-CONTAINING PROTEIN"/>
    <property type="match status" value="1"/>
</dbReference>
<name>A0A831RVU4_9GAMM</name>
<feature type="domain" description="CBS" evidence="3">
    <location>
        <begin position="11"/>
        <end position="68"/>
    </location>
</feature>
<dbReference type="SUPFAM" id="SSF54631">
    <property type="entry name" value="CBS-domain pair"/>
    <property type="match status" value="1"/>
</dbReference>
<dbReference type="InterPro" id="IPR044725">
    <property type="entry name" value="CBSX3_CBS_dom"/>
</dbReference>
<dbReference type="Gene3D" id="3.10.580.10">
    <property type="entry name" value="CBS-domain"/>
    <property type="match status" value="1"/>
</dbReference>
<dbReference type="CDD" id="cd04623">
    <property type="entry name" value="CBS_pair_bac_euk"/>
    <property type="match status" value="1"/>
</dbReference>
<dbReference type="InterPro" id="IPR046342">
    <property type="entry name" value="CBS_dom_sf"/>
</dbReference>
<evidence type="ECO:0000259" key="3">
    <source>
        <dbReference type="PROSITE" id="PS51371"/>
    </source>
</evidence>
<sequence length="143" mass="16042">MKTVREILDQKGRDVHTIDASETVLQAIRMLADKGIGALVVQNDGKTVGLFSERDYTCKVVLTGKRSESTPVGDIMSQKLLVVHPDTSIQDCMVLMTERRVRHLPVVENDRLVGLVSIGDIVKDIITEQQVVIEQLEQYVYYS</sequence>
<dbReference type="InterPro" id="IPR000644">
    <property type="entry name" value="CBS_dom"/>
</dbReference>
<dbReference type="InterPro" id="IPR051257">
    <property type="entry name" value="Diverse_CBS-Domain"/>
</dbReference>
<dbReference type="SMART" id="SM00116">
    <property type="entry name" value="CBS"/>
    <property type="match status" value="2"/>
</dbReference>
<proteinExistence type="predicted"/>
<gene>
    <name evidence="4" type="ORF">ENJ12_07560</name>
</gene>
<dbReference type="AlphaFoldDB" id="A0A831RVU4"/>
<accession>A0A831RVU4</accession>